<dbReference type="InterPro" id="IPR024478">
    <property type="entry name" value="HlyB_4HB_MCP"/>
</dbReference>
<feature type="transmembrane region" description="Helical" evidence="5">
    <location>
        <begin position="190"/>
        <end position="209"/>
    </location>
</feature>
<dbReference type="GO" id="GO:0007165">
    <property type="term" value="P:signal transduction"/>
    <property type="evidence" value="ECO:0007669"/>
    <property type="project" value="UniProtKB-KW"/>
</dbReference>
<accession>A0A1L5FDY5</accession>
<evidence type="ECO:0000259" key="6">
    <source>
        <dbReference type="PROSITE" id="PS50111"/>
    </source>
</evidence>
<dbReference type="Pfam" id="PF12729">
    <property type="entry name" value="4HB_MCP_1"/>
    <property type="match status" value="1"/>
</dbReference>
<dbReference type="Gene3D" id="1.10.287.950">
    <property type="entry name" value="Methyl-accepting chemotaxis protein"/>
    <property type="match status" value="1"/>
</dbReference>
<reference evidence="8 9" key="1">
    <citation type="submission" date="2016-12" db="EMBL/GenBank/DDBJ databases">
        <title>Complete genome sequence of Clostridium kluyveri JZZ isolated from the pit mud of a Chinese flavor liquor-making factory.</title>
        <authorList>
            <person name="Wang Y."/>
        </authorList>
    </citation>
    <scope>NUCLEOTIDE SEQUENCE [LARGE SCALE GENOMIC DNA]</scope>
    <source>
        <strain evidence="8 9">JZZ</strain>
    </source>
</reference>
<gene>
    <name evidence="8" type="ORF">BS101_08880</name>
</gene>
<dbReference type="PRINTS" id="PR00260">
    <property type="entry name" value="CHEMTRNSDUCR"/>
</dbReference>
<evidence type="ECO:0000313" key="9">
    <source>
        <dbReference type="Proteomes" id="UP000184604"/>
    </source>
</evidence>
<comment type="similarity">
    <text evidence="2">Belongs to the methyl-accepting chemotaxis (MCP) protein family.</text>
</comment>
<evidence type="ECO:0000259" key="7">
    <source>
        <dbReference type="PROSITE" id="PS50885"/>
    </source>
</evidence>
<evidence type="ECO:0000256" key="2">
    <source>
        <dbReference type="ARBA" id="ARBA00029447"/>
    </source>
</evidence>
<organism evidence="8 9">
    <name type="scientific">Clostridium kluyveri</name>
    <dbReference type="NCBI Taxonomy" id="1534"/>
    <lineage>
        <taxon>Bacteria</taxon>
        <taxon>Bacillati</taxon>
        <taxon>Bacillota</taxon>
        <taxon>Clostridia</taxon>
        <taxon>Eubacteriales</taxon>
        <taxon>Clostridiaceae</taxon>
        <taxon>Clostridium</taxon>
    </lineage>
</organism>
<evidence type="ECO:0000256" key="3">
    <source>
        <dbReference type="PROSITE-ProRule" id="PRU00284"/>
    </source>
</evidence>
<evidence type="ECO:0000313" key="8">
    <source>
        <dbReference type="EMBL" id="APM41232.1"/>
    </source>
</evidence>
<name>A0A1L5FDY5_CLOKL</name>
<dbReference type="PANTHER" id="PTHR32089">
    <property type="entry name" value="METHYL-ACCEPTING CHEMOTAXIS PROTEIN MCPB"/>
    <property type="match status" value="1"/>
</dbReference>
<evidence type="ECO:0000256" key="5">
    <source>
        <dbReference type="SAM" id="Phobius"/>
    </source>
</evidence>
<dbReference type="PROSITE" id="PS50111">
    <property type="entry name" value="CHEMOTAXIS_TRANSDUC_2"/>
    <property type="match status" value="1"/>
</dbReference>
<dbReference type="EMBL" id="CP018335">
    <property type="protein sequence ID" value="APM41232.1"/>
    <property type="molecule type" value="Genomic_DNA"/>
</dbReference>
<feature type="domain" description="Methyl-accepting transducer" evidence="6">
    <location>
        <begin position="284"/>
        <end position="535"/>
    </location>
</feature>
<dbReference type="InterPro" id="IPR004090">
    <property type="entry name" value="Chemotax_Me-accpt_rcpt"/>
</dbReference>
<protein>
    <submittedName>
        <fullName evidence="8">Methyl-accepting chemotaxis protein</fullName>
    </submittedName>
</protein>
<evidence type="ECO:0000256" key="1">
    <source>
        <dbReference type="ARBA" id="ARBA00023224"/>
    </source>
</evidence>
<sequence>MKFFKRSKVRTKLILQFTLVALFIAIVGIISILSLKIVTNNSEDMYNVGIQSVFVSDNIKQNLIQIEKDLLELVYVRDASQKTYLKNDIKTMSSKNEKNIATLEKLKMSANEKQMWLDFTKQHHQYILIRENIIQFVDSNNLDEAVIQYEVMEEVNNNILKTLDKCINNSINKTNNINIKSNSIYIRNNIIIGILMIACILAAIALGMFSSRNINNSLSKIESFAERLSKFNFSLPMNGIKGNDEFTKTGKALNIAQQNIKNLIKSLIENVQKVNVSNEELSRAVKELSLNSRNINNAVKDITLGIQETTSSSVQITASMEEVDSSVSELAGKATEGSGNANKSRERASEVQIKGESVILEVKNLYDEKKDRMVQAIEEGKVVGNIKVMADTIADIAGQTNLLALNAAIEAARAGEQGRGFAVVAEEVRNLAEQSGNAVTSIKDTIVKVQKAFKNLSDNSDEILKFINENVNPRMEQFGEMGSQYYSDANFVSKMSEEIAAMSEELNATINQVSETVNNMAESAQKSSENTKLIEESILKNTESIRQIDSTTKGQEKLAQDLNEIIQKFQI</sequence>
<dbReference type="GO" id="GO:0016020">
    <property type="term" value="C:membrane"/>
    <property type="evidence" value="ECO:0007669"/>
    <property type="project" value="InterPro"/>
</dbReference>
<proteinExistence type="inferred from homology"/>
<dbReference type="AlphaFoldDB" id="A0A1L5FDY5"/>
<dbReference type="PROSITE" id="PS50885">
    <property type="entry name" value="HAMP"/>
    <property type="match status" value="1"/>
</dbReference>
<keyword evidence="5" id="KW-1133">Transmembrane helix</keyword>
<dbReference type="PANTHER" id="PTHR32089:SF112">
    <property type="entry name" value="LYSOZYME-LIKE PROTEIN-RELATED"/>
    <property type="match status" value="1"/>
</dbReference>
<feature type="domain" description="HAMP" evidence="7">
    <location>
        <begin position="212"/>
        <end position="265"/>
    </location>
</feature>
<dbReference type="GO" id="GO:0004888">
    <property type="term" value="F:transmembrane signaling receptor activity"/>
    <property type="evidence" value="ECO:0007669"/>
    <property type="project" value="InterPro"/>
</dbReference>
<keyword evidence="4" id="KW-0175">Coiled coil</keyword>
<evidence type="ECO:0000256" key="4">
    <source>
        <dbReference type="SAM" id="Coils"/>
    </source>
</evidence>
<keyword evidence="1 3" id="KW-0807">Transducer</keyword>
<dbReference type="SUPFAM" id="SSF58104">
    <property type="entry name" value="Methyl-accepting chemotaxis protein (MCP) signaling domain"/>
    <property type="match status" value="1"/>
</dbReference>
<feature type="coiled-coil region" evidence="4">
    <location>
        <begin position="264"/>
        <end position="298"/>
    </location>
</feature>
<keyword evidence="5" id="KW-0472">Membrane</keyword>
<dbReference type="InterPro" id="IPR003660">
    <property type="entry name" value="HAMP_dom"/>
</dbReference>
<dbReference type="Proteomes" id="UP000184604">
    <property type="component" value="Chromosome"/>
</dbReference>
<dbReference type="InterPro" id="IPR004089">
    <property type="entry name" value="MCPsignal_dom"/>
</dbReference>
<dbReference type="GO" id="GO:0006935">
    <property type="term" value="P:chemotaxis"/>
    <property type="evidence" value="ECO:0007669"/>
    <property type="project" value="InterPro"/>
</dbReference>
<dbReference type="SMART" id="SM00283">
    <property type="entry name" value="MA"/>
    <property type="match status" value="1"/>
</dbReference>
<dbReference type="Pfam" id="PF00015">
    <property type="entry name" value="MCPsignal"/>
    <property type="match status" value="1"/>
</dbReference>
<feature type="transmembrane region" description="Helical" evidence="5">
    <location>
        <begin position="13"/>
        <end position="35"/>
    </location>
</feature>
<keyword evidence="5" id="KW-0812">Transmembrane</keyword>